<evidence type="ECO:0000256" key="2">
    <source>
        <dbReference type="ARBA" id="ARBA00023125"/>
    </source>
</evidence>
<geneLocation type="plasmid" evidence="5 6">
    <name>pVL1_3</name>
</geneLocation>
<evidence type="ECO:0000256" key="3">
    <source>
        <dbReference type="ARBA" id="ARBA00023163"/>
    </source>
</evidence>
<dbReference type="SMART" id="SM00421">
    <property type="entry name" value="HTH_LUXR"/>
    <property type="match status" value="1"/>
</dbReference>
<dbReference type="Gene3D" id="3.30.450.80">
    <property type="entry name" value="Transcription factor LuxR-like, autoinducer-binding domain"/>
    <property type="match status" value="1"/>
</dbReference>
<dbReference type="PROSITE" id="PS50043">
    <property type="entry name" value="HTH_LUXR_2"/>
    <property type="match status" value="1"/>
</dbReference>
<dbReference type="RefSeq" id="WP_207184061.1">
    <property type="nucleotide sequence ID" value="NZ_AP024148.1"/>
</dbReference>
<name>A0A8H8X0P8_9HYPH</name>
<dbReference type="PANTHER" id="PTHR44688:SF16">
    <property type="entry name" value="DNA-BINDING TRANSCRIPTIONAL ACTIVATOR DEVR_DOSR"/>
    <property type="match status" value="1"/>
</dbReference>
<keyword evidence="3" id="KW-0804">Transcription</keyword>
<dbReference type="PRINTS" id="PR00038">
    <property type="entry name" value="HTHLUXR"/>
</dbReference>
<dbReference type="InterPro" id="IPR005143">
    <property type="entry name" value="TF_LuxR_autoind-bd_dom"/>
</dbReference>
<dbReference type="InterPro" id="IPR000792">
    <property type="entry name" value="Tscrpt_reg_LuxR_C"/>
</dbReference>
<dbReference type="InterPro" id="IPR036693">
    <property type="entry name" value="TF_LuxR_autoind-bd_dom_sf"/>
</dbReference>
<dbReference type="EMBL" id="AP024148">
    <property type="protein sequence ID" value="BCM87914.1"/>
    <property type="molecule type" value="Genomic_DNA"/>
</dbReference>
<gene>
    <name evidence="5" type="primary">bjaR1_2</name>
    <name evidence="5" type="ORF">mvi_63750</name>
</gene>
<dbReference type="InterPro" id="IPR016032">
    <property type="entry name" value="Sig_transdc_resp-reg_C-effctor"/>
</dbReference>
<keyword evidence="5" id="KW-0614">Plasmid</keyword>
<feature type="domain" description="HTH luxR-type" evidence="4">
    <location>
        <begin position="177"/>
        <end position="241"/>
    </location>
</feature>
<accession>A0A8H8X0P8</accession>
<dbReference type="KEGG" id="mind:mvi_63750"/>
<dbReference type="InterPro" id="IPR036388">
    <property type="entry name" value="WH-like_DNA-bd_sf"/>
</dbReference>
<sequence length="244" mass="27268">MSNFAQISFDLVADIKKCTCPNEVHAIMMRGADIFSYDTFVIAEAPAKSMDALHDRLILAQWPAQWSARYARSGYIHHDPVVAHTRRTAEPFLWSKAPVRRDERLARIIMGEAAEIGLRDGFCIPVQDFQSTRMVSFGGTHIDLPEHAAAGLHLLGLYADLTVRSLTADTQKRRERHLITPLCSPREIECIKWTAAGKTSWETSEILSLSSRTVDDYLKTAARKLGAANRPHLVAKAMRSGLID</sequence>
<dbReference type="AlphaFoldDB" id="A0A8H8X0P8"/>
<proteinExistence type="predicted"/>
<keyword evidence="2" id="KW-0238">DNA-binding</keyword>
<reference evidence="5" key="1">
    <citation type="submission" date="2020-11" db="EMBL/GenBank/DDBJ databases">
        <title>Complete genome sequence of a novel pathogenic Methylobacterium strain isolated from rice in Vietnam.</title>
        <authorList>
            <person name="Lai K."/>
            <person name="Okazaki S."/>
            <person name="Higashi K."/>
            <person name="Mori H."/>
            <person name="Toyoda A."/>
            <person name="Kurokawa K."/>
        </authorList>
    </citation>
    <scope>NUCLEOTIDE SEQUENCE</scope>
    <source>
        <strain evidence="5">VL1</strain>
        <plasmid evidence="5">pVL1_3</plasmid>
    </source>
</reference>
<dbReference type="GO" id="GO:0003677">
    <property type="term" value="F:DNA binding"/>
    <property type="evidence" value="ECO:0007669"/>
    <property type="project" value="UniProtKB-KW"/>
</dbReference>
<evidence type="ECO:0000259" key="4">
    <source>
        <dbReference type="PROSITE" id="PS50043"/>
    </source>
</evidence>
<dbReference type="Pfam" id="PF00196">
    <property type="entry name" value="GerE"/>
    <property type="match status" value="1"/>
</dbReference>
<dbReference type="PANTHER" id="PTHR44688">
    <property type="entry name" value="DNA-BINDING TRANSCRIPTIONAL ACTIVATOR DEVR_DOSR"/>
    <property type="match status" value="1"/>
</dbReference>
<dbReference type="SUPFAM" id="SSF75516">
    <property type="entry name" value="Pheromone-binding domain of LuxR-like quorum-sensing transcription factors"/>
    <property type="match status" value="1"/>
</dbReference>
<evidence type="ECO:0000313" key="6">
    <source>
        <dbReference type="Proteomes" id="UP000663508"/>
    </source>
</evidence>
<evidence type="ECO:0000256" key="1">
    <source>
        <dbReference type="ARBA" id="ARBA00023015"/>
    </source>
</evidence>
<dbReference type="SUPFAM" id="SSF46894">
    <property type="entry name" value="C-terminal effector domain of the bipartite response regulators"/>
    <property type="match status" value="1"/>
</dbReference>
<dbReference type="Proteomes" id="UP000663508">
    <property type="component" value="Plasmid pVL1_3"/>
</dbReference>
<dbReference type="Pfam" id="PF03472">
    <property type="entry name" value="Autoind_bind"/>
    <property type="match status" value="1"/>
</dbReference>
<keyword evidence="1" id="KW-0805">Transcription regulation</keyword>
<organism evidence="5 6">
    <name type="scientific">Methylobacterium indicum</name>
    <dbReference type="NCBI Taxonomy" id="1775910"/>
    <lineage>
        <taxon>Bacteria</taxon>
        <taxon>Pseudomonadati</taxon>
        <taxon>Pseudomonadota</taxon>
        <taxon>Alphaproteobacteria</taxon>
        <taxon>Hyphomicrobiales</taxon>
        <taxon>Methylobacteriaceae</taxon>
        <taxon>Methylobacterium</taxon>
    </lineage>
</organism>
<dbReference type="CDD" id="cd06170">
    <property type="entry name" value="LuxR_C_like"/>
    <property type="match status" value="1"/>
</dbReference>
<dbReference type="GO" id="GO:0006355">
    <property type="term" value="P:regulation of DNA-templated transcription"/>
    <property type="evidence" value="ECO:0007669"/>
    <property type="project" value="InterPro"/>
</dbReference>
<evidence type="ECO:0000313" key="5">
    <source>
        <dbReference type="EMBL" id="BCM87914.1"/>
    </source>
</evidence>
<dbReference type="Gene3D" id="1.10.10.10">
    <property type="entry name" value="Winged helix-like DNA-binding domain superfamily/Winged helix DNA-binding domain"/>
    <property type="match status" value="1"/>
</dbReference>
<protein>
    <submittedName>
        <fullName evidence="5">Transcriptional activator protein BjaR1</fullName>
    </submittedName>
</protein>